<dbReference type="InterPro" id="IPR004087">
    <property type="entry name" value="KH_dom"/>
</dbReference>
<dbReference type="SMART" id="SM00322">
    <property type="entry name" value="KH"/>
    <property type="match status" value="1"/>
</dbReference>
<dbReference type="OrthoDB" id="5392646at2759"/>
<dbReference type="Pfam" id="PF20778">
    <property type="entry name" value="SLS1_C"/>
    <property type="match status" value="1"/>
</dbReference>
<dbReference type="InterPro" id="IPR036612">
    <property type="entry name" value="KH_dom_type_1_sf"/>
</dbReference>
<dbReference type="Pfam" id="PF20776">
    <property type="entry name" value="SLS1_N"/>
    <property type="match status" value="1"/>
</dbReference>
<evidence type="ECO:0000313" key="3">
    <source>
        <dbReference type="EMBL" id="CEP10638.1"/>
    </source>
</evidence>
<proteinExistence type="predicted"/>
<dbReference type="SUPFAM" id="SSF54791">
    <property type="entry name" value="Eukaryotic type KH-domain (KH-domain type I)"/>
    <property type="match status" value="1"/>
</dbReference>
<accession>A0A0B7N5C2</accession>
<reference evidence="3 4" key="1">
    <citation type="submission" date="2014-09" db="EMBL/GenBank/DDBJ databases">
        <authorList>
            <person name="Ellenberger Sabrina"/>
        </authorList>
    </citation>
    <scope>NUCLEOTIDE SEQUENCE [LARGE SCALE GENOMIC DNA]</scope>
    <source>
        <strain evidence="3 4">CBS 412.66</strain>
    </source>
</reference>
<dbReference type="AlphaFoldDB" id="A0A0B7N5C2"/>
<evidence type="ECO:0000256" key="1">
    <source>
        <dbReference type="PROSITE-ProRule" id="PRU00117"/>
    </source>
</evidence>
<keyword evidence="1" id="KW-0694">RNA-binding</keyword>
<dbReference type="Proteomes" id="UP000054107">
    <property type="component" value="Unassembled WGS sequence"/>
</dbReference>
<dbReference type="EMBL" id="LN724574">
    <property type="protein sequence ID" value="CEP10638.1"/>
    <property type="molecule type" value="Genomic_DNA"/>
</dbReference>
<evidence type="ECO:0000259" key="2">
    <source>
        <dbReference type="SMART" id="SM00322"/>
    </source>
</evidence>
<dbReference type="InterPro" id="IPR048400">
    <property type="entry name" value="SLS1_N"/>
</dbReference>
<dbReference type="InterPro" id="IPR004088">
    <property type="entry name" value="KH_dom_type_1"/>
</dbReference>
<gene>
    <name evidence="3" type="primary">PARPA_04365.1 scaffold 12793</name>
</gene>
<feature type="domain" description="K Homology" evidence="2">
    <location>
        <begin position="151"/>
        <end position="216"/>
    </location>
</feature>
<dbReference type="GO" id="GO:0003723">
    <property type="term" value="F:RNA binding"/>
    <property type="evidence" value="ECO:0007669"/>
    <property type="project" value="UniProtKB-UniRule"/>
</dbReference>
<name>A0A0B7N5C2_9FUNG</name>
<evidence type="ECO:0000313" key="4">
    <source>
        <dbReference type="Proteomes" id="UP000054107"/>
    </source>
</evidence>
<dbReference type="InterPro" id="IPR048401">
    <property type="entry name" value="SLS1_C"/>
</dbReference>
<sequence length="617" mass="71080">MSLRIPYRPLLEIVSRRSRQQCYFSTTRACRTKENTKEELLPDQRLQAIVSELEKSSNILQNKDVLLESIEMFRPNQNVISTEKMDRLYELFEKSFSVRQLSDYSAVHKLPKHRRKKVQLIDGIVKKHWGIQSTEEVDAARQQRAMEIRRDTVKETFPATFQQLFFIIGNNGDTVRNIEENFQVFITIDVDNQEYTVEGPSKAVAKAKEEILTHLNILEEEVDVPEKIMKDVQLRNDVNESLVDMSKLTASFITMEDDKFSLATTSAENLSNAKRLLNLTLTEMNATSKKALNTADHTIVHKDLEFTVLPMQDVLSMPFYNKKLDWNKLDYKKKEEEDDYMIFNSQETVGGIGNMQDLLFKPFNTGSSDTISIEARFGKLLFQDNHNDISLSPGSTTDLVSLFKNRSLFLDSIPPRKITTPYMPIIRSLDGGFHQRTIQLDYINQSLLAAGNDENSDLKRLSVEFIIQENGSIDVKKIIAEKNRSVVDVLGMYSNVDVRFIAKQYSDYTKDTTHVRELIDQCRLMSYSEISAPRQQPLLNENFVLADISFTNKKRHLFGDGLISVNHIDQPDKKVKRTEMMLTSVHPLTLDTANATQRWPSFVNLVKEIARKWDYTS</sequence>
<dbReference type="STRING" id="35722.A0A0B7N5C2"/>
<keyword evidence="4" id="KW-1185">Reference proteome</keyword>
<dbReference type="Pfam" id="PF00013">
    <property type="entry name" value="KH_1"/>
    <property type="match status" value="1"/>
</dbReference>
<dbReference type="PROSITE" id="PS50084">
    <property type="entry name" value="KH_TYPE_1"/>
    <property type="match status" value="1"/>
</dbReference>
<protein>
    <recommendedName>
        <fullName evidence="2">K Homology domain-containing protein</fullName>
    </recommendedName>
</protein>
<dbReference type="Gene3D" id="3.30.1370.10">
    <property type="entry name" value="K Homology domain, type 1"/>
    <property type="match status" value="1"/>
</dbReference>
<organism evidence="3 4">
    <name type="scientific">Parasitella parasitica</name>
    <dbReference type="NCBI Taxonomy" id="35722"/>
    <lineage>
        <taxon>Eukaryota</taxon>
        <taxon>Fungi</taxon>
        <taxon>Fungi incertae sedis</taxon>
        <taxon>Mucoromycota</taxon>
        <taxon>Mucoromycotina</taxon>
        <taxon>Mucoromycetes</taxon>
        <taxon>Mucorales</taxon>
        <taxon>Mucorineae</taxon>
        <taxon>Mucoraceae</taxon>
        <taxon>Parasitella</taxon>
    </lineage>
</organism>